<feature type="active site" description="Nucleophile" evidence="6">
    <location>
        <position position="193"/>
    </location>
</feature>
<dbReference type="Proteomes" id="UP000178367">
    <property type="component" value="Unassembled WGS sequence"/>
</dbReference>
<dbReference type="Gene3D" id="2.40.440.10">
    <property type="entry name" value="L,D-transpeptidase catalytic domain-like"/>
    <property type="match status" value="1"/>
</dbReference>
<dbReference type="GO" id="GO:0016740">
    <property type="term" value="F:transferase activity"/>
    <property type="evidence" value="ECO:0007669"/>
    <property type="project" value="UniProtKB-KW"/>
</dbReference>
<dbReference type="GO" id="GO:0018104">
    <property type="term" value="P:peptidoglycan-protein cross-linking"/>
    <property type="evidence" value="ECO:0007669"/>
    <property type="project" value="TreeGrafter"/>
</dbReference>
<evidence type="ECO:0000256" key="7">
    <source>
        <dbReference type="SAM" id="SignalP"/>
    </source>
</evidence>
<reference evidence="9 10" key="1">
    <citation type="journal article" date="2016" name="Nat. Commun.">
        <title>Thousands of microbial genomes shed light on interconnected biogeochemical processes in an aquifer system.</title>
        <authorList>
            <person name="Anantharaman K."/>
            <person name="Brown C.T."/>
            <person name="Hug L.A."/>
            <person name="Sharon I."/>
            <person name="Castelle C.J."/>
            <person name="Probst A.J."/>
            <person name="Thomas B.C."/>
            <person name="Singh A."/>
            <person name="Wilkins M.J."/>
            <person name="Karaoz U."/>
            <person name="Brodie E.L."/>
            <person name="Williams K.H."/>
            <person name="Hubbard S.S."/>
            <person name="Banfield J.F."/>
        </authorList>
    </citation>
    <scope>NUCLEOTIDE SEQUENCE [LARGE SCALE GENOMIC DNA]</scope>
</reference>
<evidence type="ECO:0000313" key="9">
    <source>
        <dbReference type="EMBL" id="OGF26271.1"/>
    </source>
</evidence>
<sequence>MKKFWLALFLLFVWTGSVPASGFDNDSIRYATLKIGKNDNLAKIAGNDELRLKLLGIINRIDPLKVRTGQSVMIPADEENWKKVLKIYEDEFKASREEFAALPKAALMNLSEQLFYCYEYGRLIDIMPVSTGKKGHATPTGEFHVLQKDKDHFSSKYFIKGKRASMKWGVRFHGSLYWIHYQTLPGKPDSHGCVRLSEANARFFHNWSEIGMLIRIVSGL</sequence>
<keyword evidence="3 6" id="KW-0133">Cell shape</keyword>
<dbReference type="GO" id="GO:0005576">
    <property type="term" value="C:extracellular region"/>
    <property type="evidence" value="ECO:0007669"/>
    <property type="project" value="TreeGrafter"/>
</dbReference>
<dbReference type="EMBL" id="MFGB01000016">
    <property type="protein sequence ID" value="OGF26271.1"/>
    <property type="molecule type" value="Genomic_DNA"/>
</dbReference>
<evidence type="ECO:0000313" key="10">
    <source>
        <dbReference type="Proteomes" id="UP000178367"/>
    </source>
</evidence>
<dbReference type="CDD" id="cd16913">
    <property type="entry name" value="YkuD_like"/>
    <property type="match status" value="1"/>
</dbReference>
<comment type="caution">
    <text evidence="9">The sequence shown here is derived from an EMBL/GenBank/DDBJ whole genome shotgun (WGS) entry which is preliminary data.</text>
</comment>
<keyword evidence="2" id="KW-0808">Transferase</keyword>
<evidence type="ECO:0000256" key="2">
    <source>
        <dbReference type="ARBA" id="ARBA00022679"/>
    </source>
</evidence>
<dbReference type="Pfam" id="PF03734">
    <property type="entry name" value="YkuD"/>
    <property type="match status" value="1"/>
</dbReference>
<dbReference type="SUPFAM" id="SSF141523">
    <property type="entry name" value="L,D-transpeptidase catalytic domain-like"/>
    <property type="match status" value="1"/>
</dbReference>
<dbReference type="PROSITE" id="PS52029">
    <property type="entry name" value="LD_TPASE"/>
    <property type="match status" value="1"/>
</dbReference>
<name>A0A1F5SJ06_9BACT</name>
<evidence type="ECO:0000256" key="3">
    <source>
        <dbReference type="ARBA" id="ARBA00022960"/>
    </source>
</evidence>
<organism evidence="9 10">
    <name type="scientific">Candidatus Falkowbacteria bacterium RIFOXYA2_FULL_47_19</name>
    <dbReference type="NCBI Taxonomy" id="1797994"/>
    <lineage>
        <taxon>Bacteria</taxon>
        <taxon>Candidatus Falkowiibacteriota</taxon>
    </lineage>
</organism>
<evidence type="ECO:0000256" key="5">
    <source>
        <dbReference type="ARBA" id="ARBA00023316"/>
    </source>
</evidence>
<evidence type="ECO:0000256" key="4">
    <source>
        <dbReference type="ARBA" id="ARBA00022984"/>
    </source>
</evidence>
<dbReference type="GO" id="GO:0071555">
    <property type="term" value="P:cell wall organization"/>
    <property type="evidence" value="ECO:0007669"/>
    <property type="project" value="UniProtKB-UniRule"/>
</dbReference>
<dbReference type="GO" id="GO:0071972">
    <property type="term" value="F:peptidoglycan L,D-transpeptidase activity"/>
    <property type="evidence" value="ECO:0007669"/>
    <property type="project" value="TreeGrafter"/>
</dbReference>
<dbReference type="InterPro" id="IPR038063">
    <property type="entry name" value="Transpep_catalytic_dom"/>
</dbReference>
<gene>
    <name evidence="9" type="ORF">A2227_03230</name>
</gene>
<proteinExistence type="predicted"/>
<dbReference type="PANTHER" id="PTHR30582">
    <property type="entry name" value="L,D-TRANSPEPTIDASE"/>
    <property type="match status" value="1"/>
</dbReference>
<feature type="chain" id="PRO_5009521235" description="L,D-TPase catalytic domain-containing protein" evidence="7">
    <location>
        <begin position="21"/>
        <end position="220"/>
    </location>
</feature>
<feature type="domain" description="L,D-TPase catalytic" evidence="8">
    <location>
        <begin position="104"/>
        <end position="217"/>
    </location>
</feature>
<protein>
    <recommendedName>
        <fullName evidence="8">L,D-TPase catalytic domain-containing protein</fullName>
    </recommendedName>
</protein>
<evidence type="ECO:0000256" key="6">
    <source>
        <dbReference type="PROSITE-ProRule" id="PRU01373"/>
    </source>
</evidence>
<dbReference type="STRING" id="1797994.A2227_03230"/>
<dbReference type="InterPro" id="IPR005490">
    <property type="entry name" value="LD_TPept_cat_dom"/>
</dbReference>
<feature type="active site" description="Proton donor/acceptor" evidence="6">
    <location>
        <position position="180"/>
    </location>
</feature>
<evidence type="ECO:0000259" key="8">
    <source>
        <dbReference type="PROSITE" id="PS52029"/>
    </source>
</evidence>
<feature type="signal peptide" evidence="7">
    <location>
        <begin position="1"/>
        <end position="20"/>
    </location>
</feature>
<dbReference type="UniPathway" id="UPA00219"/>
<keyword evidence="4 6" id="KW-0573">Peptidoglycan synthesis</keyword>
<comment type="pathway">
    <text evidence="1 6">Cell wall biogenesis; peptidoglycan biosynthesis.</text>
</comment>
<keyword evidence="5 6" id="KW-0961">Cell wall biogenesis/degradation</keyword>
<dbReference type="AlphaFoldDB" id="A0A1F5SJ06"/>
<evidence type="ECO:0000256" key="1">
    <source>
        <dbReference type="ARBA" id="ARBA00004752"/>
    </source>
</evidence>
<dbReference type="PANTHER" id="PTHR30582:SF2">
    <property type="entry name" value="L,D-TRANSPEPTIDASE YCIB-RELATED"/>
    <property type="match status" value="1"/>
</dbReference>
<accession>A0A1F5SJ06</accession>
<dbReference type="GO" id="GO:0008360">
    <property type="term" value="P:regulation of cell shape"/>
    <property type="evidence" value="ECO:0007669"/>
    <property type="project" value="UniProtKB-UniRule"/>
</dbReference>
<dbReference type="InterPro" id="IPR050979">
    <property type="entry name" value="LD-transpeptidase"/>
</dbReference>
<keyword evidence="7" id="KW-0732">Signal</keyword>